<name>A0ACC1STE9_9HYPO</name>
<organism evidence="1 2">
    <name type="scientific">Fusarium decemcellulare</name>
    <dbReference type="NCBI Taxonomy" id="57161"/>
    <lineage>
        <taxon>Eukaryota</taxon>
        <taxon>Fungi</taxon>
        <taxon>Dikarya</taxon>
        <taxon>Ascomycota</taxon>
        <taxon>Pezizomycotina</taxon>
        <taxon>Sordariomycetes</taxon>
        <taxon>Hypocreomycetidae</taxon>
        <taxon>Hypocreales</taxon>
        <taxon>Nectriaceae</taxon>
        <taxon>Fusarium</taxon>
        <taxon>Fusarium decemcellulare species complex</taxon>
    </lineage>
</organism>
<accession>A0ACC1STE9</accession>
<evidence type="ECO:0000313" key="2">
    <source>
        <dbReference type="Proteomes" id="UP001148629"/>
    </source>
</evidence>
<reference evidence="1" key="1">
    <citation type="submission" date="2022-08" db="EMBL/GenBank/DDBJ databases">
        <title>Genome Sequence of Fusarium decemcellulare.</title>
        <authorList>
            <person name="Buettner E."/>
        </authorList>
    </citation>
    <scope>NUCLEOTIDE SEQUENCE</scope>
    <source>
        <strain evidence="1">Babe19</strain>
    </source>
</reference>
<comment type="caution">
    <text evidence="1">The sequence shown here is derived from an EMBL/GenBank/DDBJ whole genome shotgun (WGS) entry which is preliminary data.</text>
</comment>
<dbReference type="EMBL" id="JANRMS010000133">
    <property type="protein sequence ID" value="KAJ3545899.1"/>
    <property type="molecule type" value="Genomic_DNA"/>
</dbReference>
<evidence type="ECO:0000313" key="1">
    <source>
        <dbReference type="EMBL" id="KAJ3545899.1"/>
    </source>
</evidence>
<proteinExistence type="predicted"/>
<sequence length="615" mass="68230">MGGLGANEWLLVGNSIFSENGKVELRMQDDGKLAVYYNDTCQWQNTEEQRSDIKGVKMQDDGNVVIYDNDGTPTWESGERRHAPMAFLDVQDDGNVVALDDDEYPIWSTDTEMRRRVKCDEVRPVCGQCAIKGRACTDSPARKLIWVKDKQLSSDEPTNSVSGDKTLATTANKAMCLVKITSTPGGVIHKHRLDAIPSPGSTASRLTKLSLTRAPKISAVDRLRTGFITAYKQSAPGFCLSGYSHHLGDLPRYLGNSKALDEAMACLVRTHALRIRGETWGKAQNSLYLRALRSLQDALDNPAEARRSTTMCAINFLSWVEILGEASLTCAYVQHVGGLAALIRQLGTSCAQDDLAKMVLLTATGGIIVDAIIKNEPCFLNEPQWSWILHDRASHDTLETTFTSIMLHFSHLASLIVDVRSVCGQGSCNSLVLELLERASELRDAIRTTKEAIDEFLVEDHLRTELEGPDMEGTPISSIYWFSDSFTARAANQGWALLIHINSILLRLDSVITEPEDRDAHMDSLKADWELESAVLGKQILMSTTYVAQFAPVGSIYMRYPMYLVWGTISEDAKDWAAEVMHKLNGGLAAEYHTPPVLDWLNRWLCGWEMLPAIT</sequence>
<protein>
    <submittedName>
        <fullName evidence="1">Uncharacterized protein</fullName>
    </submittedName>
</protein>
<keyword evidence="2" id="KW-1185">Reference proteome</keyword>
<dbReference type="Proteomes" id="UP001148629">
    <property type="component" value="Unassembled WGS sequence"/>
</dbReference>
<gene>
    <name evidence="1" type="ORF">NM208_g2280</name>
</gene>